<gene>
    <name evidence="1" type="ORF">CU098_008831</name>
</gene>
<dbReference type="EMBL" id="PJQM01000614">
    <property type="protein sequence ID" value="RCI04664.1"/>
    <property type="molecule type" value="Genomic_DNA"/>
</dbReference>
<accession>A0A367KR35</accession>
<protein>
    <submittedName>
        <fullName evidence="1">Uncharacterized protein</fullName>
    </submittedName>
</protein>
<dbReference type="OrthoDB" id="2378114at2759"/>
<comment type="caution">
    <text evidence="1">The sequence shown here is derived from an EMBL/GenBank/DDBJ whole genome shotgun (WGS) entry which is preliminary data.</text>
</comment>
<sequence>MVDTTSSFFHFNDTPTYSSELLDLLIKTLKQNANHLKTEISVQLGEGFQSVTRPWALVLAKEPDIFQDIVKNRVMSIHTRRIPPEERFWLNSIQVCRVENIHQLRAIICALHMKETNQEAHHIIQWIEREKDGQPPNMIVVVDLLDYLVNRQDKLNDPLRYLYIDGNELCRALSVLVEVCVYETKVGRMHWEKALGFEINHFTELLITDKDCLPSLHQITKDYSPFVKDGIQKLHQILNYYIDKLYI</sequence>
<dbReference type="Proteomes" id="UP000253551">
    <property type="component" value="Unassembled WGS sequence"/>
</dbReference>
<name>A0A367KR35_RHIST</name>
<evidence type="ECO:0000313" key="2">
    <source>
        <dbReference type="Proteomes" id="UP000253551"/>
    </source>
</evidence>
<organism evidence="1 2">
    <name type="scientific">Rhizopus stolonifer</name>
    <name type="common">Rhizopus nigricans</name>
    <dbReference type="NCBI Taxonomy" id="4846"/>
    <lineage>
        <taxon>Eukaryota</taxon>
        <taxon>Fungi</taxon>
        <taxon>Fungi incertae sedis</taxon>
        <taxon>Mucoromycota</taxon>
        <taxon>Mucoromycotina</taxon>
        <taxon>Mucoromycetes</taxon>
        <taxon>Mucorales</taxon>
        <taxon>Mucorineae</taxon>
        <taxon>Rhizopodaceae</taxon>
        <taxon>Rhizopus</taxon>
    </lineage>
</organism>
<reference evidence="1 2" key="1">
    <citation type="journal article" date="2018" name="G3 (Bethesda)">
        <title>Phylogenetic and Phylogenomic Definition of Rhizopus Species.</title>
        <authorList>
            <person name="Gryganskyi A.P."/>
            <person name="Golan J."/>
            <person name="Dolatabadi S."/>
            <person name="Mondo S."/>
            <person name="Robb S."/>
            <person name="Idnurm A."/>
            <person name="Muszewska A."/>
            <person name="Steczkiewicz K."/>
            <person name="Masonjones S."/>
            <person name="Liao H.L."/>
            <person name="Gajdeczka M.T."/>
            <person name="Anike F."/>
            <person name="Vuek A."/>
            <person name="Anishchenko I.M."/>
            <person name="Voigt K."/>
            <person name="de Hoog G.S."/>
            <person name="Smith M.E."/>
            <person name="Heitman J."/>
            <person name="Vilgalys R."/>
            <person name="Stajich J.E."/>
        </authorList>
    </citation>
    <scope>NUCLEOTIDE SEQUENCE [LARGE SCALE GENOMIC DNA]</scope>
    <source>
        <strain evidence="1 2">LSU 92-RS-03</strain>
    </source>
</reference>
<proteinExistence type="predicted"/>
<dbReference type="AlphaFoldDB" id="A0A367KR35"/>
<keyword evidence="2" id="KW-1185">Reference proteome</keyword>
<evidence type="ECO:0000313" key="1">
    <source>
        <dbReference type="EMBL" id="RCI04664.1"/>
    </source>
</evidence>